<dbReference type="GO" id="GO:0003677">
    <property type="term" value="F:DNA binding"/>
    <property type="evidence" value="ECO:0007669"/>
    <property type="project" value="UniProtKB-KW"/>
</dbReference>
<dbReference type="SMART" id="SM00530">
    <property type="entry name" value="HTH_XRE"/>
    <property type="match status" value="1"/>
</dbReference>
<feature type="transmembrane region" description="Helical" evidence="2">
    <location>
        <begin position="136"/>
        <end position="155"/>
    </location>
</feature>
<organism evidence="4">
    <name type="scientific">bioreactor metagenome</name>
    <dbReference type="NCBI Taxonomy" id="1076179"/>
    <lineage>
        <taxon>unclassified sequences</taxon>
        <taxon>metagenomes</taxon>
        <taxon>ecological metagenomes</taxon>
    </lineage>
</organism>
<feature type="domain" description="HTH cro/C1-type" evidence="3">
    <location>
        <begin position="10"/>
        <end position="64"/>
    </location>
</feature>
<keyword evidence="1" id="KW-0238">DNA-binding</keyword>
<dbReference type="Pfam" id="PF01381">
    <property type="entry name" value="HTH_3"/>
    <property type="match status" value="1"/>
</dbReference>
<dbReference type="PROSITE" id="PS50943">
    <property type="entry name" value="HTH_CROC1"/>
    <property type="match status" value="1"/>
</dbReference>
<evidence type="ECO:0000256" key="1">
    <source>
        <dbReference type="ARBA" id="ARBA00023125"/>
    </source>
</evidence>
<dbReference type="InterPro" id="IPR010982">
    <property type="entry name" value="Lambda_DNA-bd_dom_sf"/>
</dbReference>
<keyword evidence="2" id="KW-0472">Membrane</keyword>
<keyword evidence="2" id="KW-1133">Transmembrane helix</keyword>
<dbReference type="Gene3D" id="1.10.260.40">
    <property type="entry name" value="lambda repressor-like DNA-binding domains"/>
    <property type="match status" value="1"/>
</dbReference>
<dbReference type="InterPro" id="IPR001387">
    <property type="entry name" value="Cro/C1-type_HTH"/>
</dbReference>
<feature type="transmembrane region" description="Helical" evidence="2">
    <location>
        <begin position="161"/>
        <end position="179"/>
    </location>
</feature>
<reference evidence="4" key="1">
    <citation type="submission" date="2019-08" db="EMBL/GenBank/DDBJ databases">
        <authorList>
            <person name="Kucharzyk K."/>
            <person name="Murdoch R.W."/>
            <person name="Higgins S."/>
            <person name="Loffler F."/>
        </authorList>
    </citation>
    <scope>NUCLEOTIDE SEQUENCE</scope>
</reference>
<dbReference type="PANTHER" id="PTHR46558:SF11">
    <property type="entry name" value="HTH-TYPE TRANSCRIPTIONAL REGULATOR XRE"/>
    <property type="match status" value="1"/>
</dbReference>
<dbReference type="PANTHER" id="PTHR46558">
    <property type="entry name" value="TRACRIPTIONAL REGULATORY PROTEIN-RELATED-RELATED"/>
    <property type="match status" value="1"/>
</dbReference>
<proteinExistence type="predicted"/>
<gene>
    <name evidence="4" type="ORF">SDC9_133168</name>
</gene>
<sequence>MQTETFGGKIARLRRERQMTQAQLAAILHVTDKAVSKWECDVAYPDIISLPLLAESLGVSVDHLLAKTTGKKEPFNLRKWIGIFLTALIILISLFQILTARLNHQDWMIDCIQLLVLGGVVWSLQKRTWVHSPMDVAYKMFAILIGVSLIVWALLADQGGSFYILAGVSIALLGARLLCLPADNTNRQKPEGDDA</sequence>
<evidence type="ECO:0000256" key="2">
    <source>
        <dbReference type="SAM" id="Phobius"/>
    </source>
</evidence>
<keyword evidence="2" id="KW-0812">Transmembrane</keyword>
<dbReference type="SUPFAM" id="SSF47413">
    <property type="entry name" value="lambda repressor-like DNA-binding domains"/>
    <property type="match status" value="1"/>
</dbReference>
<comment type="caution">
    <text evidence="4">The sequence shown here is derived from an EMBL/GenBank/DDBJ whole genome shotgun (WGS) entry which is preliminary data.</text>
</comment>
<feature type="transmembrane region" description="Helical" evidence="2">
    <location>
        <begin position="107"/>
        <end position="124"/>
    </location>
</feature>
<accession>A0A645DA37</accession>
<protein>
    <recommendedName>
        <fullName evidence="3">HTH cro/C1-type domain-containing protein</fullName>
    </recommendedName>
</protein>
<evidence type="ECO:0000313" key="4">
    <source>
        <dbReference type="EMBL" id="MPM86085.1"/>
    </source>
</evidence>
<dbReference type="EMBL" id="VSSQ01034211">
    <property type="protein sequence ID" value="MPM86085.1"/>
    <property type="molecule type" value="Genomic_DNA"/>
</dbReference>
<feature type="transmembrane region" description="Helical" evidence="2">
    <location>
        <begin position="80"/>
        <end position="101"/>
    </location>
</feature>
<dbReference type="CDD" id="cd00093">
    <property type="entry name" value="HTH_XRE"/>
    <property type="match status" value="1"/>
</dbReference>
<evidence type="ECO:0000259" key="3">
    <source>
        <dbReference type="PROSITE" id="PS50943"/>
    </source>
</evidence>
<name>A0A645DA37_9ZZZZ</name>
<dbReference type="AlphaFoldDB" id="A0A645DA37"/>